<reference evidence="1 2" key="1">
    <citation type="submission" date="2024-02" db="EMBL/GenBank/DDBJ databases">
        <title>High-quality chromosome-scale genome assembly of Pensacola bahiagrass (Paspalum notatum Flugge var. saurae).</title>
        <authorList>
            <person name="Vega J.M."/>
            <person name="Podio M."/>
            <person name="Orjuela J."/>
            <person name="Siena L.A."/>
            <person name="Pessino S.C."/>
            <person name="Combes M.C."/>
            <person name="Mariac C."/>
            <person name="Albertini E."/>
            <person name="Pupilli F."/>
            <person name="Ortiz J.P.A."/>
            <person name="Leblanc O."/>
        </authorList>
    </citation>
    <scope>NUCLEOTIDE SEQUENCE [LARGE SCALE GENOMIC DNA]</scope>
    <source>
        <strain evidence="1">R1</strain>
        <tissue evidence="1">Leaf</tissue>
    </source>
</reference>
<accession>A0AAQ3WI95</accession>
<protein>
    <submittedName>
        <fullName evidence="1">Uncharacterized protein</fullName>
    </submittedName>
</protein>
<evidence type="ECO:0000313" key="2">
    <source>
        <dbReference type="Proteomes" id="UP001341281"/>
    </source>
</evidence>
<sequence>MTTLAQNSSTGNIQESGFRIRILQVKQCSFPAFPDLVFRRVQEQLSMAWRFRLSSVPVPSTPCSDFPSPVPFPWFPERRGLPALGSRRAALAAHSFVLLPAVLSVWCCVKAEGKVAVSSHRGLAFRGIAGMEQFQDRAAHSCKQDSDALLFESWRENRSFFTSSSLASSLKNIWSNYSFEQKRPFIVPDGITMFTVSPYWTTVLGSPDISTRCPMRSSAAARRCWGGDADLPRRSPGRALGAAGTATGLLVWLVTPTSEIFLSDVGTQNTTIQVRLLCELEEFIYSKILKDLKKEFNCNGHSTPERLEERLKFP</sequence>
<keyword evidence="2" id="KW-1185">Reference proteome</keyword>
<gene>
    <name evidence="1" type="ORF">U9M48_012138</name>
</gene>
<name>A0AAQ3WI95_PASNO</name>
<organism evidence="1 2">
    <name type="scientific">Paspalum notatum var. saurae</name>
    <dbReference type="NCBI Taxonomy" id="547442"/>
    <lineage>
        <taxon>Eukaryota</taxon>
        <taxon>Viridiplantae</taxon>
        <taxon>Streptophyta</taxon>
        <taxon>Embryophyta</taxon>
        <taxon>Tracheophyta</taxon>
        <taxon>Spermatophyta</taxon>
        <taxon>Magnoliopsida</taxon>
        <taxon>Liliopsida</taxon>
        <taxon>Poales</taxon>
        <taxon>Poaceae</taxon>
        <taxon>PACMAD clade</taxon>
        <taxon>Panicoideae</taxon>
        <taxon>Andropogonodae</taxon>
        <taxon>Paspaleae</taxon>
        <taxon>Paspalinae</taxon>
        <taxon>Paspalum</taxon>
    </lineage>
</organism>
<dbReference type="EMBL" id="CP144747">
    <property type="protein sequence ID" value="WVZ62380.1"/>
    <property type="molecule type" value="Genomic_DNA"/>
</dbReference>
<dbReference type="Proteomes" id="UP001341281">
    <property type="component" value="Chromosome 03"/>
</dbReference>
<evidence type="ECO:0000313" key="1">
    <source>
        <dbReference type="EMBL" id="WVZ62380.1"/>
    </source>
</evidence>
<proteinExistence type="predicted"/>
<dbReference type="AlphaFoldDB" id="A0AAQ3WI95"/>